<dbReference type="PANTHER" id="PTHR48079">
    <property type="entry name" value="PROTEIN YEEZ"/>
    <property type="match status" value="1"/>
</dbReference>
<comment type="caution">
    <text evidence="3">The sequence shown here is derived from an EMBL/GenBank/DDBJ whole genome shotgun (WGS) entry which is preliminary data.</text>
</comment>
<dbReference type="InterPro" id="IPR036291">
    <property type="entry name" value="NAD(P)-bd_dom_sf"/>
</dbReference>
<gene>
    <name evidence="3" type="ORF">R5W23_004192</name>
</gene>
<organism evidence="3 4">
    <name type="scientific">Gemmata algarum</name>
    <dbReference type="NCBI Taxonomy" id="2975278"/>
    <lineage>
        <taxon>Bacteria</taxon>
        <taxon>Pseudomonadati</taxon>
        <taxon>Planctomycetota</taxon>
        <taxon>Planctomycetia</taxon>
        <taxon>Gemmatales</taxon>
        <taxon>Gemmataceae</taxon>
        <taxon>Gemmata</taxon>
    </lineage>
</organism>
<dbReference type="PANTHER" id="PTHR48079:SF6">
    <property type="entry name" value="NAD(P)-BINDING DOMAIN-CONTAINING PROTEIN-RELATED"/>
    <property type="match status" value="1"/>
</dbReference>
<dbReference type="Gene3D" id="3.40.50.720">
    <property type="entry name" value="NAD(P)-binding Rossmann-like Domain"/>
    <property type="match status" value="1"/>
</dbReference>
<evidence type="ECO:0000313" key="3">
    <source>
        <dbReference type="EMBL" id="MDY3562714.1"/>
    </source>
</evidence>
<sequence>MLGGNGFLGRHIVAALLARGARVRTLSLPGPPDDSHPELETRTGDVTDPAAVRDAVTGASVVFLAAGPVGGGRHAAGVMNAHTAALGCVLGELPIGARLVLTSSVVAVGAGHGAVLTEDSAFPNSNLKVGYVRAKRAAEEQALAAARRRDIVVVNPGYLFGPNDPGPSVMGRLCVRFWRGNLLLPPPGGINVVDVRDVAVGHLLAAEQGAAGRRYTLGGANVTFAELFAGLARAAGLRRAVLSDFRPALPGPALWLLGALGEVGARVTGKPSDVSLELARLFRLKWFASSARAEAELGFCARPLADTLADAFAWHAGRTRVAPRGLNRLWLRTDRSAVSRGPGVAV</sequence>
<proteinExistence type="predicted"/>
<name>A0ABU5F698_9BACT</name>
<evidence type="ECO:0000259" key="2">
    <source>
        <dbReference type="Pfam" id="PF01370"/>
    </source>
</evidence>
<keyword evidence="4" id="KW-1185">Reference proteome</keyword>
<feature type="compositionally biased region" description="Basic and acidic residues" evidence="1">
    <location>
        <begin position="33"/>
        <end position="45"/>
    </location>
</feature>
<dbReference type="InterPro" id="IPR001509">
    <property type="entry name" value="Epimerase_deHydtase"/>
</dbReference>
<accession>A0ABU5F698</accession>
<dbReference type="Pfam" id="PF01370">
    <property type="entry name" value="Epimerase"/>
    <property type="match status" value="1"/>
</dbReference>
<evidence type="ECO:0000256" key="1">
    <source>
        <dbReference type="SAM" id="MobiDB-lite"/>
    </source>
</evidence>
<reference evidence="4" key="1">
    <citation type="journal article" date="2023" name="Mar. Drugs">
        <title>Gemmata algarum, a Novel Planctomycete Isolated from an Algal Mat, Displays Antimicrobial Activity.</title>
        <authorList>
            <person name="Kumar G."/>
            <person name="Kallscheuer N."/>
            <person name="Kashif M."/>
            <person name="Ahamad S."/>
            <person name="Jagadeeshwari U."/>
            <person name="Pannikurungottu S."/>
            <person name="Haufschild T."/>
            <person name="Kabuu M."/>
            <person name="Sasikala C."/>
            <person name="Jogler C."/>
            <person name="Ramana C."/>
        </authorList>
    </citation>
    <scope>NUCLEOTIDE SEQUENCE [LARGE SCALE GENOMIC DNA]</scope>
    <source>
        <strain evidence="4">JC673</strain>
    </source>
</reference>
<dbReference type="SUPFAM" id="SSF51735">
    <property type="entry name" value="NAD(P)-binding Rossmann-fold domains"/>
    <property type="match status" value="1"/>
</dbReference>
<dbReference type="InterPro" id="IPR051783">
    <property type="entry name" value="NAD(P)-dependent_oxidoreduct"/>
</dbReference>
<dbReference type="EMBL" id="JAXBLV010000222">
    <property type="protein sequence ID" value="MDY3562714.1"/>
    <property type="molecule type" value="Genomic_DNA"/>
</dbReference>
<dbReference type="RefSeq" id="WP_320689006.1">
    <property type="nucleotide sequence ID" value="NZ_JAXBLV010000222.1"/>
</dbReference>
<feature type="domain" description="NAD-dependent epimerase/dehydratase" evidence="2">
    <location>
        <begin position="2"/>
        <end position="218"/>
    </location>
</feature>
<feature type="region of interest" description="Disordered" evidence="1">
    <location>
        <begin position="27"/>
        <end position="46"/>
    </location>
</feature>
<dbReference type="Proteomes" id="UP001272242">
    <property type="component" value="Unassembled WGS sequence"/>
</dbReference>
<protein>
    <submittedName>
        <fullName evidence="3">NAD-dependent epimerase/dehydratase family protein</fullName>
    </submittedName>
</protein>
<evidence type="ECO:0000313" key="4">
    <source>
        <dbReference type="Proteomes" id="UP001272242"/>
    </source>
</evidence>